<protein>
    <submittedName>
        <fullName evidence="2">REP element-mobilizing transposase RayT</fullName>
    </submittedName>
</protein>
<comment type="caution">
    <text evidence="2">The sequence shown here is derived from an EMBL/GenBank/DDBJ whole genome shotgun (WGS) entry which is preliminary data.</text>
</comment>
<dbReference type="SUPFAM" id="SSF143422">
    <property type="entry name" value="Transposase IS200-like"/>
    <property type="match status" value="1"/>
</dbReference>
<accession>A0A4R3MLW6</accession>
<dbReference type="GO" id="GO:0043565">
    <property type="term" value="F:sequence-specific DNA binding"/>
    <property type="evidence" value="ECO:0007669"/>
    <property type="project" value="InterPro"/>
</dbReference>
<dbReference type="PANTHER" id="PTHR34322">
    <property type="entry name" value="TRANSPOSASE, Y1_TNP DOMAIN-CONTAINING"/>
    <property type="match status" value="1"/>
</dbReference>
<keyword evidence="3" id="KW-1185">Reference proteome</keyword>
<dbReference type="EMBL" id="SMAL01000011">
    <property type="protein sequence ID" value="TCT12889.1"/>
    <property type="molecule type" value="Genomic_DNA"/>
</dbReference>
<gene>
    <name evidence="2" type="ORF">EDC18_11160</name>
</gene>
<dbReference type="RefSeq" id="WP_132253720.1">
    <property type="nucleotide sequence ID" value="NZ_SMAL01000011.1"/>
</dbReference>
<evidence type="ECO:0000313" key="2">
    <source>
        <dbReference type="EMBL" id="TCT12889.1"/>
    </source>
</evidence>
<dbReference type="SUPFAM" id="SSF48295">
    <property type="entry name" value="TrpR-like"/>
    <property type="match status" value="1"/>
</dbReference>
<proteinExistence type="predicted"/>
<dbReference type="Pfam" id="PF01797">
    <property type="entry name" value="Y1_Tnp"/>
    <property type="match status" value="1"/>
</dbReference>
<dbReference type="Gene3D" id="1.10.1750.10">
    <property type="match status" value="1"/>
</dbReference>
<dbReference type="OrthoDB" id="9788881at2"/>
<sequence>MPRCARIKEDGAYYHVMSRSASEFCLFRDDNDKIKYLNLLKKCLDEFNGTLISYCLMDTHIHLLLNPVNADISKFMQKLNLSYASYYNRKYNRRGHVFADRFKSKIITSEQYFLVATLYIHNNPKDMDTYTPSNVHKYRFSSLSYYLGLSTDEFNIVNKNILLSYLAPNPVQALKNYISINAIYNKLNATSLIDDINLSSILSEETVTTYLNNFDKENSFEYVSGKYITLVNVDPNDLLCAVANYFNLPSSLILKEKYNKEVLDYKGICFILLRSFCDLTRKQICSLFGNITVSNVYSLCNRGIEILNKYYNKEVVFDEILSSIS</sequence>
<dbReference type="SMART" id="SM01321">
    <property type="entry name" value="Y1_Tnp"/>
    <property type="match status" value="1"/>
</dbReference>
<dbReference type="Gene3D" id="3.30.70.1290">
    <property type="entry name" value="Transposase IS200-like"/>
    <property type="match status" value="1"/>
</dbReference>
<evidence type="ECO:0000313" key="3">
    <source>
        <dbReference type="Proteomes" id="UP000294902"/>
    </source>
</evidence>
<dbReference type="PANTHER" id="PTHR34322:SF2">
    <property type="entry name" value="TRANSPOSASE IS200-LIKE DOMAIN-CONTAINING PROTEIN"/>
    <property type="match status" value="1"/>
</dbReference>
<evidence type="ECO:0000259" key="1">
    <source>
        <dbReference type="SMART" id="SM01321"/>
    </source>
</evidence>
<dbReference type="InterPro" id="IPR010921">
    <property type="entry name" value="Trp_repressor/repl_initiator"/>
</dbReference>
<name>A0A4R3MLW6_9FIRM</name>
<organism evidence="2 3">
    <name type="scientific">Natranaerovirga pectinivora</name>
    <dbReference type="NCBI Taxonomy" id="682400"/>
    <lineage>
        <taxon>Bacteria</taxon>
        <taxon>Bacillati</taxon>
        <taxon>Bacillota</taxon>
        <taxon>Clostridia</taxon>
        <taxon>Lachnospirales</taxon>
        <taxon>Natranaerovirgaceae</taxon>
        <taxon>Natranaerovirga</taxon>
    </lineage>
</organism>
<dbReference type="GO" id="GO:0006313">
    <property type="term" value="P:DNA transposition"/>
    <property type="evidence" value="ECO:0007669"/>
    <property type="project" value="InterPro"/>
</dbReference>
<reference evidence="2 3" key="1">
    <citation type="submission" date="2019-03" db="EMBL/GenBank/DDBJ databases">
        <title>Genomic Encyclopedia of Type Strains, Phase IV (KMG-IV): sequencing the most valuable type-strain genomes for metagenomic binning, comparative biology and taxonomic classification.</title>
        <authorList>
            <person name="Goeker M."/>
        </authorList>
    </citation>
    <scope>NUCLEOTIDE SEQUENCE [LARGE SCALE GENOMIC DNA]</scope>
    <source>
        <strain evidence="2 3">DSM 24629</strain>
    </source>
</reference>
<dbReference type="GO" id="GO:0004803">
    <property type="term" value="F:transposase activity"/>
    <property type="evidence" value="ECO:0007669"/>
    <property type="project" value="InterPro"/>
</dbReference>
<dbReference type="AlphaFoldDB" id="A0A4R3MLW6"/>
<feature type="domain" description="Transposase IS200-like" evidence="1">
    <location>
        <begin position="9"/>
        <end position="123"/>
    </location>
</feature>
<dbReference type="InterPro" id="IPR002686">
    <property type="entry name" value="Transposase_17"/>
</dbReference>
<dbReference type="Proteomes" id="UP000294902">
    <property type="component" value="Unassembled WGS sequence"/>
</dbReference>
<dbReference type="InterPro" id="IPR036515">
    <property type="entry name" value="Transposase_17_sf"/>
</dbReference>